<keyword evidence="1" id="KW-0472">Membrane</keyword>
<organism evidence="2">
    <name type="scientific">Fervidicoccus fontis</name>
    <dbReference type="NCBI Taxonomy" id="683846"/>
    <lineage>
        <taxon>Archaea</taxon>
        <taxon>Thermoproteota</taxon>
        <taxon>Thermoprotei</taxon>
        <taxon>Fervidicoccales</taxon>
        <taxon>Fervidicoccaceae</taxon>
        <taxon>Fervidicoccus</taxon>
    </lineage>
</organism>
<keyword evidence="1" id="KW-1133">Transmembrane helix</keyword>
<sequence length="454" mass="51702">MLERCLEHTFFAPPLIGAYEGVEYPSSEWIVLSHDELERSSWWWLRQIERHLEELLVVTSKRNLVVPFLTVPEDLSFKTKEIMFYHEFNAHLRFRGHPFRRGIFNSLFAPIYYITLEGGGFDIAEDLVDAFFVSKLEQVLEEMLLWDREYYWALKGVGSDDAYRILTRLEEIKHGEVVAYGWDWVYPASYKLARALGEIGLSAEDVFENPILILGKERASLPSPAAIVFGILENFNKIRESKSFDGMDALKALADAIARDGEDEATGRVVSFDEASEYIRETYSSAYTVLRETESRSVRDPDEKLKMATLMLLESILPQVTLEVSIVDNKFRYRLVMPNMSEWGSLVAPIVASTAILLGVYVRVVAHTGLDVTRGHAYDLGDVGVLKVPALTVDRKLGSTIKALLKDYSRIYKRTIGEFYRKGVERRGGKDGFLDFVGRQLSSGIKTRLPKKQA</sequence>
<reference evidence="2" key="1">
    <citation type="journal article" date="2020" name="mSystems">
        <title>Genome- and Community-Level Interaction Insights into Carbon Utilization and Element Cycling Functions of Hydrothermarchaeota in Hydrothermal Sediment.</title>
        <authorList>
            <person name="Zhou Z."/>
            <person name="Liu Y."/>
            <person name="Xu W."/>
            <person name="Pan J."/>
            <person name="Luo Z.H."/>
            <person name="Li M."/>
        </authorList>
    </citation>
    <scope>NUCLEOTIDE SEQUENCE [LARGE SCALE GENOMIC DNA]</scope>
    <source>
        <strain evidence="2">SpSt-1116</strain>
    </source>
</reference>
<proteinExistence type="predicted"/>
<dbReference type="AlphaFoldDB" id="A0A7J3ZME9"/>
<accession>A0A7J3ZME9</accession>
<comment type="caution">
    <text evidence="2">The sequence shown here is derived from an EMBL/GenBank/DDBJ whole genome shotgun (WGS) entry which is preliminary data.</text>
</comment>
<keyword evidence="1" id="KW-0812">Transmembrane</keyword>
<protein>
    <submittedName>
        <fullName evidence="2">Uncharacterized protein</fullName>
    </submittedName>
</protein>
<gene>
    <name evidence="2" type="ORF">ENM78_06515</name>
</gene>
<evidence type="ECO:0000313" key="2">
    <source>
        <dbReference type="EMBL" id="HHQ81082.1"/>
    </source>
</evidence>
<dbReference type="EMBL" id="DRZC01000083">
    <property type="protein sequence ID" value="HHQ81082.1"/>
    <property type="molecule type" value="Genomic_DNA"/>
</dbReference>
<name>A0A7J3ZME9_9CREN</name>
<evidence type="ECO:0000256" key="1">
    <source>
        <dbReference type="SAM" id="Phobius"/>
    </source>
</evidence>
<feature type="transmembrane region" description="Helical" evidence="1">
    <location>
        <begin position="343"/>
        <end position="364"/>
    </location>
</feature>